<protein>
    <submittedName>
        <fullName evidence="2">Uncharacterized protein</fullName>
    </submittedName>
</protein>
<evidence type="ECO:0000313" key="3">
    <source>
        <dbReference type="Proteomes" id="UP000606044"/>
    </source>
</evidence>
<sequence>MIISSMQTIVDGFVWGLVTLAFLAPVVAGLLVLGRISGVLDDVADDEEKDATSPKVDRLALTPLPYRYVWRGCYEGQGRT</sequence>
<keyword evidence="1" id="KW-0472">Membrane</keyword>
<gene>
    <name evidence="2" type="ORF">GCM10007301_24560</name>
</gene>
<dbReference type="AlphaFoldDB" id="A0A917FA62"/>
<dbReference type="EMBL" id="BMCT01000003">
    <property type="protein sequence ID" value="GGF63855.1"/>
    <property type="molecule type" value="Genomic_DNA"/>
</dbReference>
<keyword evidence="1" id="KW-0812">Transmembrane</keyword>
<reference evidence="2" key="1">
    <citation type="journal article" date="2014" name="Int. J. Syst. Evol. Microbiol.">
        <title>Complete genome sequence of Corynebacterium casei LMG S-19264T (=DSM 44701T), isolated from a smear-ripened cheese.</title>
        <authorList>
            <consortium name="US DOE Joint Genome Institute (JGI-PGF)"/>
            <person name="Walter F."/>
            <person name="Albersmeier A."/>
            <person name="Kalinowski J."/>
            <person name="Ruckert C."/>
        </authorList>
    </citation>
    <scope>NUCLEOTIDE SEQUENCE</scope>
    <source>
        <strain evidence="2">CCM 7897</strain>
    </source>
</reference>
<keyword evidence="3" id="KW-1185">Reference proteome</keyword>
<dbReference type="RefSeq" id="WP_188578919.1">
    <property type="nucleotide sequence ID" value="NZ_BMCT01000003.1"/>
</dbReference>
<evidence type="ECO:0000313" key="2">
    <source>
        <dbReference type="EMBL" id="GGF63855.1"/>
    </source>
</evidence>
<reference evidence="2" key="2">
    <citation type="submission" date="2020-09" db="EMBL/GenBank/DDBJ databases">
        <authorList>
            <person name="Sun Q."/>
            <person name="Sedlacek I."/>
        </authorList>
    </citation>
    <scope>NUCLEOTIDE SEQUENCE</scope>
    <source>
        <strain evidence="2">CCM 7897</strain>
    </source>
</reference>
<organism evidence="2 3">
    <name type="scientific">Azorhizobium oxalatiphilum</name>
    <dbReference type="NCBI Taxonomy" id="980631"/>
    <lineage>
        <taxon>Bacteria</taxon>
        <taxon>Pseudomonadati</taxon>
        <taxon>Pseudomonadota</taxon>
        <taxon>Alphaproteobacteria</taxon>
        <taxon>Hyphomicrobiales</taxon>
        <taxon>Xanthobacteraceae</taxon>
        <taxon>Azorhizobium</taxon>
    </lineage>
</organism>
<dbReference type="Proteomes" id="UP000606044">
    <property type="component" value="Unassembled WGS sequence"/>
</dbReference>
<evidence type="ECO:0000256" key="1">
    <source>
        <dbReference type="SAM" id="Phobius"/>
    </source>
</evidence>
<accession>A0A917FA62</accession>
<proteinExistence type="predicted"/>
<feature type="transmembrane region" description="Helical" evidence="1">
    <location>
        <begin position="12"/>
        <end position="33"/>
    </location>
</feature>
<name>A0A917FA62_9HYPH</name>
<comment type="caution">
    <text evidence="2">The sequence shown here is derived from an EMBL/GenBank/DDBJ whole genome shotgun (WGS) entry which is preliminary data.</text>
</comment>
<keyword evidence="1" id="KW-1133">Transmembrane helix</keyword>